<dbReference type="Pfam" id="PF00293">
    <property type="entry name" value="NUDIX"/>
    <property type="match status" value="1"/>
</dbReference>
<dbReference type="InterPro" id="IPR000086">
    <property type="entry name" value="NUDIX_hydrolase_dom"/>
</dbReference>
<dbReference type="PRINTS" id="PR00502">
    <property type="entry name" value="NUDIXFAMILY"/>
</dbReference>
<evidence type="ECO:0000256" key="4">
    <source>
        <dbReference type="ARBA" id="ARBA00022842"/>
    </source>
</evidence>
<feature type="compositionally biased region" description="Gly residues" evidence="6">
    <location>
        <begin position="186"/>
        <end position="195"/>
    </location>
</feature>
<dbReference type="OrthoDB" id="4247482at2"/>
<dbReference type="EMBL" id="FRCS01000010">
    <property type="protein sequence ID" value="SHN44368.1"/>
    <property type="molecule type" value="Genomic_DNA"/>
</dbReference>
<reference evidence="8 9" key="1">
    <citation type="submission" date="2016-11" db="EMBL/GenBank/DDBJ databases">
        <authorList>
            <person name="Jaros S."/>
            <person name="Januszkiewicz K."/>
            <person name="Wedrychowicz H."/>
        </authorList>
    </citation>
    <scope>NUCLEOTIDE SEQUENCE [LARGE SCALE GENOMIC DNA]</scope>
    <source>
        <strain evidence="8 9">DSM 46144</strain>
    </source>
</reference>
<comment type="similarity">
    <text evidence="2 5">Belongs to the Nudix hydrolase family.</text>
</comment>
<evidence type="ECO:0000256" key="6">
    <source>
        <dbReference type="SAM" id="MobiDB-lite"/>
    </source>
</evidence>
<feature type="domain" description="Nudix hydrolase" evidence="7">
    <location>
        <begin position="32"/>
        <end position="165"/>
    </location>
</feature>
<protein>
    <submittedName>
        <fullName evidence="8">ADP-ribose pyrophosphatase YjhB, NUDIX family</fullName>
    </submittedName>
</protein>
<dbReference type="GO" id="GO:0016787">
    <property type="term" value="F:hydrolase activity"/>
    <property type="evidence" value="ECO:0007669"/>
    <property type="project" value="UniProtKB-KW"/>
</dbReference>
<comment type="cofactor">
    <cofactor evidence="1">
        <name>Mg(2+)</name>
        <dbReference type="ChEBI" id="CHEBI:18420"/>
    </cofactor>
</comment>
<evidence type="ECO:0000256" key="5">
    <source>
        <dbReference type="RuleBase" id="RU003476"/>
    </source>
</evidence>
<feature type="region of interest" description="Disordered" evidence="6">
    <location>
        <begin position="175"/>
        <end position="195"/>
    </location>
</feature>
<evidence type="ECO:0000259" key="7">
    <source>
        <dbReference type="PROSITE" id="PS51462"/>
    </source>
</evidence>
<dbReference type="InterPro" id="IPR020084">
    <property type="entry name" value="NUDIX_hydrolase_CS"/>
</dbReference>
<dbReference type="PANTHER" id="PTHR43046">
    <property type="entry name" value="GDP-MANNOSE MANNOSYL HYDROLASE"/>
    <property type="match status" value="1"/>
</dbReference>
<sequence>MTGPTLAHVATESEPTALEWESYLGEGPIKLPRKRVTADLVVRDVAGRILLVDPHYKLGWDVPGGMVEVNEAPHAAAAREMREELGLDLVPGRLLVVDWMPPHEPWDDVLAFVFDGGTLTEAEAARIRVVDGEVTAYRFCERVEARKRLLPLVAARIDAALEALRTDTISYLHRGQPVGEFSEPPGGRGAADGCG</sequence>
<evidence type="ECO:0000313" key="8">
    <source>
        <dbReference type="EMBL" id="SHN44368.1"/>
    </source>
</evidence>
<dbReference type="AlphaFoldDB" id="A0A1M7REC7"/>
<accession>A0A1M7REC7</accession>
<dbReference type="PROSITE" id="PS00893">
    <property type="entry name" value="NUDIX_BOX"/>
    <property type="match status" value="1"/>
</dbReference>
<dbReference type="STRING" id="134849.SAMN05443668_110182"/>
<keyword evidence="9" id="KW-1185">Reference proteome</keyword>
<dbReference type="CDD" id="cd18876">
    <property type="entry name" value="NUDIX_Hydrolase"/>
    <property type="match status" value="1"/>
</dbReference>
<evidence type="ECO:0000256" key="2">
    <source>
        <dbReference type="ARBA" id="ARBA00005582"/>
    </source>
</evidence>
<organism evidence="8 9">
    <name type="scientific">Cryptosporangium aurantiacum</name>
    <dbReference type="NCBI Taxonomy" id="134849"/>
    <lineage>
        <taxon>Bacteria</taxon>
        <taxon>Bacillati</taxon>
        <taxon>Actinomycetota</taxon>
        <taxon>Actinomycetes</taxon>
        <taxon>Cryptosporangiales</taxon>
        <taxon>Cryptosporangiaceae</taxon>
        <taxon>Cryptosporangium</taxon>
    </lineage>
</organism>
<evidence type="ECO:0000256" key="3">
    <source>
        <dbReference type="ARBA" id="ARBA00022801"/>
    </source>
</evidence>
<dbReference type="SUPFAM" id="SSF55811">
    <property type="entry name" value="Nudix"/>
    <property type="match status" value="1"/>
</dbReference>
<dbReference type="Gene3D" id="3.90.79.10">
    <property type="entry name" value="Nucleoside Triphosphate Pyrophosphohydrolase"/>
    <property type="match status" value="1"/>
</dbReference>
<gene>
    <name evidence="8" type="ORF">SAMN05443668_110182</name>
</gene>
<dbReference type="InterPro" id="IPR020476">
    <property type="entry name" value="Nudix_hydrolase"/>
</dbReference>
<name>A0A1M7REC7_9ACTN</name>
<evidence type="ECO:0000313" key="9">
    <source>
        <dbReference type="Proteomes" id="UP000184440"/>
    </source>
</evidence>
<keyword evidence="3 5" id="KW-0378">Hydrolase</keyword>
<proteinExistence type="inferred from homology"/>
<keyword evidence="4" id="KW-0460">Magnesium</keyword>
<dbReference type="PROSITE" id="PS51462">
    <property type="entry name" value="NUDIX"/>
    <property type="match status" value="1"/>
</dbReference>
<dbReference type="PANTHER" id="PTHR43046:SF12">
    <property type="entry name" value="GDP-MANNOSE MANNOSYL HYDROLASE"/>
    <property type="match status" value="1"/>
</dbReference>
<evidence type="ECO:0000256" key="1">
    <source>
        <dbReference type="ARBA" id="ARBA00001946"/>
    </source>
</evidence>
<dbReference type="InterPro" id="IPR015797">
    <property type="entry name" value="NUDIX_hydrolase-like_dom_sf"/>
</dbReference>
<dbReference type="Proteomes" id="UP000184440">
    <property type="component" value="Unassembled WGS sequence"/>
</dbReference>